<evidence type="ECO:0000313" key="1">
    <source>
        <dbReference type="EMBL" id="KAF6069384.1"/>
    </source>
</evidence>
<name>A0A8H6C0U2_CANAX</name>
<sequence length="126" mass="14420">MASASTTNPGIYSARQILLLAQLLHSDNINNVDKLTSLNENKIQNIIIQWKQHKINHLNSATINNKDSTIKLQTTVQLVELYKNLLKKYEVTNTEELANAAYFKRMSELEGIIEKDKQMFEDTLNS</sequence>
<evidence type="ECO:0000313" key="2">
    <source>
        <dbReference type="Proteomes" id="UP000536275"/>
    </source>
</evidence>
<dbReference type="AlphaFoldDB" id="A0A8H6C0U2"/>
<accession>A0A8H6C0U2</accession>
<proteinExistence type="predicted"/>
<dbReference type="Proteomes" id="UP000536275">
    <property type="component" value="Unassembled WGS sequence"/>
</dbReference>
<dbReference type="SMR" id="A0A8H6C0U2"/>
<protein>
    <submittedName>
        <fullName evidence="1">Uncharacterized protein</fullName>
    </submittedName>
</protein>
<dbReference type="EMBL" id="JABWAD010000037">
    <property type="protein sequence ID" value="KAF6069384.1"/>
    <property type="molecule type" value="Genomic_DNA"/>
</dbReference>
<reference evidence="1 2" key="1">
    <citation type="submission" date="2020-03" db="EMBL/GenBank/DDBJ databases">
        <title>FDA dAtabase for Regulatory Grade micrObial Sequences (FDA-ARGOS): Supporting development and validation of Infectious Disease Dx tests.</title>
        <authorList>
            <person name="Campos J."/>
            <person name="Goldberg B."/>
            <person name="Tallon L."/>
            <person name="Sadzewicz L."/>
            <person name="Vavikolanu K."/>
            <person name="Mehta A."/>
            <person name="Aluvathingal J."/>
            <person name="Nadendla S."/>
            <person name="Nandy P."/>
            <person name="Geyer C."/>
            <person name="Yan Y."/>
            <person name="Sichtig H."/>
        </authorList>
    </citation>
    <scope>NUCLEOTIDE SEQUENCE [LARGE SCALE GENOMIC DNA]</scope>
    <source>
        <strain evidence="1 2">FDAARGOS_656</strain>
    </source>
</reference>
<gene>
    <name evidence="1" type="ORF">FOB64_003037</name>
</gene>
<comment type="caution">
    <text evidence="1">The sequence shown here is derived from an EMBL/GenBank/DDBJ whole genome shotgun (WGS) entry which is preliminary data.</text>
</comment>
<organism evidence="1 2">
    <name type="scientific">Candida albicans</name>
    <name type="common">Yeast</name>
    <dbReference type="NCBI Taxonomy" id="5476"/>
    <lineage>
        <taxon>Eukaryota</taxon>
        <taxon>Fungi</taxon>
        <taxon>Dikarya</taxon>
        <taxon>Ascomycota</taxon>
        <taxon>Saccharomycotina</taxon>
        <taxon>Pichiomycetes</taxon>
        <taxon>Debaryomycetaceae</taxon>
        <taxon>Candida/Lodderomyces clade</taxon>
        <taxon>Candida</taxon>
    </lineage>
</organism>